<dbReference type="Proteomes" id="UP000580839">
    <property type="component" value="Unassembled WGS sequence"/>
</dbReference>
<evidence type="ECO:0000256" key="1">
    <source>
        <dbReference type="SAM" id="SignalP"/>
    </source>
</evidence>
<dbReference type="InterPro" id="IPR025965">
    <property type="entry name" value="FlgD/Vpr_Ig-like"/>
</dbReference>
<dbReference type="SUPFAM" id="SSF52833">
    <property type="entry name" value="Thioredoxin-like"/>
    <property type="match status" value="1"/>
</dbReference>
<name>A0A849SJW4_UNCEI</name>
<dbReference type="InterPro" id="IPR036249">
    <property type="entry name" value="Thioredoxin-like_sf"/>
</dbReference>
<feature type="signal peptide" evidence="1">
    <location>
        <begin position="1"/>
        <end position="26"/>
    </location>
</feature>
<keyword evidence="1" id="KW-0732">Signal</keyword>
<dbReference type="InterPro" id="IPR013766">
    <property type="entry name" value="Thioredoxin_domain"/>
</dbReference>
<reference evidence="3 4" key="1">
    <citation type="submission" date="2020-04" db="EMBL/GenBank/DDBJ databases">
        <title>Metagenomic profiling of ammonia- and methane-oxidizing microorganisms in a Dutch drinking water treatment plant.</title>
        <authorList>
            <person name="Poghosyan L."/>
            <person name="Leucker S."/>
        </authorList>
    </citation>
    <scope>NUCLEOTIDE SEQUENCE [LARGE SCALE GENOMIC DNA]</scope>
    <source>
        <strain evidence="3">S-RSF-IL-03</strain>
    </source>
</reference>
<evidence type="ECO:0000313" key="3">
    <source>
        <dbReference type="EMBL" id="NOT35692.1"/>
    </source>
</evidence>
<dbReference type="Gene3D" id="3.40.30.10">
    <property type="entry name" value="Glutaredoxin"/>
    <property type="match status" value="1"/>
</dbReference>
<sequence>MRLLTRSLRVSVVAALTLSLSGARPAAATQGPGQVITDFARAELVGSAPGPVRTLADYPNRIIVMFQFGYNCPVCLNDGPGFQTEIAAYYGSVAPNDVQVLGADMWNGTPAQVASIFRNTTGATFPLLLTAGTAANGNLNDWGPWDNYVIVDRGGIVRFNAAVQGYAHGSRLDVPRMKALIDSLVALAPVGVPAPGSRPNVARLTVAPNPFNGVTRLEFAHAAASPRSLEARVYDTAGREVARLAPSTSVSGASRFEWNGKRTDGREVAAGIYLVRAMADGVVAHARVVKVR</sequence>
<evidence type="ECO:0000313" key="4">
    <source>
        <dbReference type="Proteomes" id="UP000580839"/>
    </source>
</evidence>
<dbReference type="Pfam" id="PF13860">
    <property type="entry name" value="FlgD_ig"/>
    <property type="match status" value="1"/>
</dbReference>
<dbReference type="AlphaFoldDB" id="A0A849SJW4"/>
<dbReference type="EMBL" id="JABFRW010000213">
    <property type="protein sequence ID" value="NOT35692.1"/>
    <property type="molecule type" value="Genomic_DNA"/>
</dbReference>
<feature type="domain" description="Thioredoxin" evidence="2">
    <location>
        <begin position="30"/>
        <end position="186"/>
    </location>
</feature>
<comment type="caution">
    <text evidence="3">The sequence shown here is derived from an EMBL/GenBank/DDBJ whole genome shotgun (WGS) entry which is preliminary data.</text>
</comment>
<gene>
    <name evidence="3" type="ORF">HOP12_16245</name>
</gene>
<evidence type="ECO:0000259" key="2">
    <source>
        <dbReference type="PROSITE" id="PS51352"/>
    </source>
</evidence>
<accession>A0A849SJW4</accession>
<dbReference type="Gene3D" id="2.60.40.4070">
    <property type="match status" value="1"/>
</dbReference>
<dbReference type="PROSITE" id="PS51352">
    <property type="entry name" value="THIOREDOXIN_2"/>
    <property type="match status" value="1"/>
</dbReference>
<proteinExistence type="predicted"/>
<organism evidence="3 4">
    <name type="scientific">Eiseniibacteriota bacterium</name>
    <dbReference type="NCBI Taxonomy" id="2212470"/>
    <lineage>
        <taxon>Bacteria</taxon>
        <taxon>Candidatus Eiseniibacteriota</taxon>
    </lineage>
</organism>
<protein>
    <recommendedName>
        <fullName evidence="2">Thioredoxin domain-containing protein</fullName>
    </recommendedName>
</protein>
<feature type="chain" id="PRO_5032653518" description="Thioredoxin domain-containing protein" evidence="1">
    <location>
        <begin position="27"/>
        <end position="292"/>
    </location>
</feature>